<evidence type="ECO:0000313" key="3">
    <source>
        <dbReference type="Proteomes" id="UP000070257"/>
    </source>
</evidence>
<dbReference type="InterPro" id="IPR003777">
    <property type="entry name" value="XdhC_CoxI"/>
</dbReference>
<gene>
    <name evidence="2" type="ORF">AKJ39_04230</name>
</gene>
<dbReference type="PANTHER" id="PTHR30388">
    <property type="entry name" value="ALDEHYDE OXIDOREDUCTASE MOLYBDENUM COFACTOR ASSEMBLY PROTEIN"/>
    <property type="match status" value="1"/>
</dbReference>
<dbReference type="InterPro" id="IPR052698">
    <property type="entry name" value="MoCofactor_Util/Proc"/>
</dbReference>
<dbReference type="PANTHER" id="PTHR30388:SF6">
    <property type="entry name" value="XANTHINE DEHYDROGENASE SUBUNIT A-RELATED"/>
    <property type="match status" value="1"/>
</dbReference>
<evidence type="ECO:0000259" key="1">
    <source>
        <dbReference type="Pfam" id="PF02625"/>
    </source>
</evidence>
<reference evidence="2 3" key="1">
    <citation type="journal article" date="2016" name="Sci. Rep.">
        <title>Metabolic traits of an uncultured archaeal lineage -MSBL1- from brine pools of the Red Sea.</title>
        <authorList>
            <person name="Mwirichia R."/>
            <person name="Alam I."/>
            <person name="Rashid M."/>
            <person name="Vinu M."/>
            <person name="Ba-Alawi W."/>
            <person name="Anthony Kamau A."/>
            <person name="Kamanda Ngugi D."/>
            <person name="Goker M."/>
            <person name="Klenk H.P."/>
            <person name="Bajic V."/>
            <person name="Stingl U."/>
        </authorList>
    </citation>
    <scope>NUCLEOTIDE SEQUENCE [LARGE SCALE GENOMIC DNA]</scope>
    <source>
        <strain evidence="2">SCGC-AAA259J03</strain>
    </source>
</reference>
<organism evidence="2 3">
    <name type="scientific">candidate division MSBL1 archaeon SCGC-AAA259J03</name>
    <dbReference type="NCBI Taxonomy" id="1698269"/>
    <lineage>
        <taxon>Archaea</taxon>
        <taxon>Methanobacteriati</taxon>
        <taxon>Methanobacteriota</taxon>
        <taxon>candidate division MSBL1</taxon>
    </lineage>
</organism>
<dbReference type="Proteomes" id="UP000070257">
    <property type="component" value="Unassembled WGS sequence"/>
</dbReference>
<name>A0A656YVV1_9EURY</name>
<feature type="domain" description="XdhC- CoxI" evidence="1">
    <location>
        <begin position="12"/>
        <end position="72"/>
    </location>
</feature>
<keyword evidence="3" id="KW-1185">Reference proteome</keyword>
<evidence type="ECO:0000313" key="2">
    <source>
        <dbReference type="EMBL" id="KXA96721.1"/>
    </source>
</evidence>
<dbReference type="Pfam" id="PF02625">
    <property type="entry name" value="XdhC_CoxI"/>
    <property type="match status" value="1"/>
</dbReference>
<protein>
    <recommendedName>
        <fullName evidence="1">XdhC- CoxI domain-containing protein</fullName>
    </recommendedName>
</protein>
<sequence>MINVFKKIGNLLEGNKKFAIATIVQTEGSSPRKTGAKMIVLENGETFGTIGGGCAERAAKDVALLTLEEGKRAEKLELKLEEEADGGIGMKCGGKMEINRLINTVIFL</sequence>
<dbReference type="EMBL" id="LHXT01000086">
    <property type="protein sequence ID" value="KXA96721.1"/>
    <property type="molecule type" value="Genomic_DNA"/>
</dbReference>
<accession>A0A656YVV1</accession>
<comment type="caution">
    <text evidence="2">The sequence shown here is derived from an EMBL/GenBank/DDBJ whole genome shotgun (WGS) entry which is preliminary data.</text>
</comment>
<dbReference type="AlphaFoldDB" id="A0A656YVV1"/>
<proteinExistence type="predicted"/>